<dbReference type="InterPro" id="IPR015943">
    <property type="entry name" value="WD40/YVTN_repeat-like_dom_sf"/>
</dbReference>
<dbReference type="CDD" id="cd00200">
    <property type="entry name" value="WD40"/>
    <property type="match status" value="1"/>
</dbReference>
<gene>
    <name evidence="5" type="ORF">C8R41DRAFT_97479</name>
</gene>
<dbReference type="PROSITE" id="PS50294">
    <property type="entry name" value="WD_REPEATS_REGION"/>
    <property type="match status" value="2"/>
</dbReference>
<feature type="repeat" description="WD" evidence="3">
    <location>
        <begin position="172"/>
        <end position="186"/>
    </location>
</feature>
<feature type="compositionally biased region" description="Polar residues" evidence="4">
    <location>
        <begin position="22"/>
        <end position="40"/>
    </location>
</feature>
<name>A0ABQ8UZD5_9AGAR</name>
<dbReference type="InterPro" id="IPR020472">
    <property type="entry name" value="WD40_PAC1"/>
</dbReference>
<dbReference type="InterPro" id="IPR036322">
    <property type="entry name" value="WD40_repeat_dom_sf"/>
</dbReference>
<reference evidence="5" key="1">
    <citation type="submission" date="2022-08" db="EMBL/GenBank/DDBJ databases">
        <title>A Global Phylogenomic Analysis of the Shiitake Genus Lentinula.</title>
        <authorList>
            <consortium name="DOE Joint Genome Institute"/>
            <person name="Sierra-Patev S."/>
            <person name="Min B."/>
            <person name="Naranjo-Ortiz M."/>
            <person name="Looney B."/>
            <person name="Konkel Z."/>
            <person name="Slot J.C."/>
            <person name="Sakamoto Y."/>
            <person name="Steenwyk J.L."/>
            <person name="Rokas A."/>
            <person name="Carro J."/>
            <person name="Camarero S."/>
            <person name="Ferreira P."/>
            <person name="Molpeceres G."/>
            <person name="Ruiz-Duenas F.J."/>
            <person name="Serrano A."/>
            <person name="Henrissat B."/>
            <person name="Drula E."/>
            <person name="Hughes K.W."/>
            <person name="Mata J.L."/>
            <person name="Ishikawa N.K."/>
            <person name="Vargas-Isla R."/>
            <person name="Ushijima S."/>
            <person name="Smith C.A."/>
            <person name="Ahrendt S."/>
            <person name="Andreopoulos W."/>
            <person name="He G."/>
            <person name="Labutti K."/>
            <person name="Lipzen A."/>
            <person name="Ng V."/>
            <person name="Riley R."/>
            <person name="Sandor L."/>
            <person name="Barry K."/>
            <person name="Martinez A.T."/>
            <person name="Xiao Y."/>
            <person name="Gibbons J.G."/>
            <person name="Terashima K."/>
            <person name="Grigoriev I.V."/>
            <person name="Hibbett D.S."/>
        </authorList>
    </citation>
    <scope>NUCLEOTIDE SEQUENCE</scope>
    <source>
        <strain evidence="5">RHP3577 ss4</strain>
    </source>
</reference>
<dbReference type="Proteomes" id="UP001150217">
    <property type="component" value="Unassembled WGS sequence"/>
</dbReference>
<dbReference type="SMART" id="SM00320">
    <property type="entry name" value="WD40"/>
    <property type="match status" value="7"/>
</dbReference>
<proteinExistence type="predicted"/>
<accession>A0ABQ8UZD5</accession>
<evidence type="ECO:0000256" key="2">
    <source>
        <dbReference type="ARBA" id="ARBA00022737"/>
    </source>
</evidence>
<feature type="repeat" description="WD" evidence="3">
    <location>
        <begin position="363"/>
        <end position="402"/>
    </location>
</feature>
<sequence length="402" mass="42725">MSKRPVSPPGGGALIKRAKSSADGSGASTTREIAISSNNDPRNKSLIRSVQRTSGLDAPIVSLAGAHSGEILSCRFSPSGLHLAACSSDRSLSLWNTYSPNTNFGLISSLAKAPLLDFQWSLFQPWIYTVSADHLLSVVDTTTGERVRKGRAHSGIINSLDRTMASGSGTELIVTGSDDGTVKVWESSTDDGGVGKHPVTTIDIGCPVTGVCWSKDGQNVYVAALDNEIHLIDIFFQVYDLRNTPTATTNGSYPRTQPLLSLAGHTDTPTSLTLSPDGNFLLSPSMSSNVIIHDIRPFSPSPTRIHRVLRGAPAGFENTLLRGAWTKDEEVHGGKVGQRVAVGGADRMVCVWEVESGKLIYKLPGHKGTVTSVDFHPKEPILLTGSKDGTMLLGELEAGISV</sequence>
<dbReference type="InterPro" id="IPR001680">
    <property type="entry name" value="WD40_rpt"/>
</dbReference>
<keyword evidence="1 3" id="KW-0853">WD repeat</keyword>
<evidence type="ECO:0000256" key="3">
    <source>
        <dbReference type="PROSITE-ProRule" id="PRU00221"/>
    </source>
</evidence>
<comment type="caution">
    <text evidence="5">The sequence shown here is derived from an EMBL/GenBank/DDBJ whole genome shotgun (WGS) entry which is preliminary data.</text>
</comment>
<evidence type="ECO:0000313" key="5">
    <source>
        <dbReference type="EMBL" id="KAJ4465587.1"/>
    </source>
</evidence>
<organism evidence="5 6">
    <name type="scientific">Lentinula lateritia</name>
    <dbReference type="NCBI Taxonomy" id="40482"/>
    <lineage>
        <taxon>Eukaryota</taxon>
        <taxon>Fungi</taxon>
        <taxon>Dikarya</taxon>
        <taxon>Basidiomycota</taxon>
        <taxon>Agaricomycotina</taxon>
        <taxon>Agaricomycetes</taxon>
        <taxon>Agaricomycetidae</taxon>
        <taxon>Agaricales</taxon>
        <taxon>Marasmiineae</taxon>
        <taxon>Omphalotaceae</taxon>
        <taxon>Lentinula</taxon>
    </lineage>
</organism>
<dbReference type="EMBL" id="JANVFT010000125">
    <property type="protein sequence ID" value="KAJ4465587.1"/>
    <property type="molecule type" value="Genomic_DNA"/>
</dbReference>
<dbReference type="PRINTS" id="PR00320">
    <property type="entry name" value="GPROTEINBRPT"/>
</dbReference>
<dbReference type="PANTHER" id="PTHR44006:SF1">
    <property type="entry name" value="U5 SMALL NUCLEAR RIBONUCLEOPROTEIN 40 KDA PROTEIN"/>
    <property type="match status" value="1"/>
</dbReference>
<dbReference type="SUPFAM" id="SSF50978">
    <property type="entry name" value="WD40 repeat-like"/>
    <property type="match status" value="1"/>
</dbReference>
<feature type="repeat" description="WD" evidence="3">
    <location>
        <begin position="64"/>
        <end position="96"/>
    </location>
</feature>
<dbReference type="PANTHER" id="PTHR44006">
    <property type="entry name" value="U5 SMALL NUCLEAR RIBONUCLEOPROTEIN 40 KDA PROTEIN"/>
    <property type="match status" value="1"/>
</dbReference>
<evidence type="ECO:0000256" key="1">
    <source>
        <dbReference type="ARBA" id="ARBA00022574"/>
    </source>
</evidence>
<protein>
    <submittedName>
        <fullName evidence="5">WD40-repeat-containing domain protein</fullName>
    </submittedName>
</protein>
<keyword evidence="6" id="KW-1185">Reference proteome</keyword>
<dbReference type="Gene3D" id="2.130.10.10">
    <property type="entry name" value="YVTN repeat-like/Quinoprotein amine dehydrogenase"/>
    <property type="match status" value="1"/>
</dbReference>
<dbReference type="Pfam" id="PF00400">
    <property type="entry name" value="WD40"/>
    <property type="match status" value="5"/>
</dbReference>
<evidence type="ECO:0000313" key="6">
    <source>
        <dbReference type="Proteomes" id="UP001150217"/>
    </source>
</evidence>
<feature type="region of interest" description="Disordered" evidence="4">
    <location>
        <begin position="1"/>
        <end position="40"/>
    </location>
</feature>
<evidence type="ECO:0000256" key="4">
    <source>
        <dbReference type="SAM" id="MobiDB-lite"/>
    </source>
</evidence>
<dbReference type="PROSITE" id="PS50082">
    <property type="entry name" value="WD_REPEATS_2"/>
    <property type="match status" value="3"/>
</dbReference>
<keyword evidence="2" id="KW-0677">Repeat</keyword>
<dbReference type="InterPro" id="IPR052234">
    <property type="entry name" value="U5_snRNP_Component"/>
</dbReference>